<evidence type="ECO:0000313" key="6">
    <source>
        <dbReference type="EMBL" id="KAJ3491389.1"/>
    </source>
</evidence>
<dbReference type="InterPro" id="IPR007205">
    <property type="entry name" value="Protein_HGH1_N"/>
</dbReference>
<dbReference type="PANTHER" id="PTHR13387">
    <property type="entry name" value="PROTEIN HGH1 HOMOLOG"/>
    <property type="match status" value="1"/>
</dbReference>
<dbReference type="InterPro" id="IPR039717">
    <property type="entry name" value="Hgh1"/>
</dbReference>
<dbReference type="AlphaFoldDB" id="A0AAD5VHF5"/>
<feature type="domain" description="Protein HGH1 N-terminal" evidence="4">
    <location>
        <begin position="273"/>
        <end position="342"/>
    </location>
</feature>
<feature type="region of interest" description="Disordered" evidence="3">
    <location>
        <begin position="398"/>
        <end position="433"/>
    </location>
</feature>
<dbReference type="Proteomes" id="UP001212997">
    <property type="component" value="Unassembled WGS sequence"/>
</dbReference>
<proteinExistence type="inferred from homology"/>
<dbReference type="InterPro" id="IPR016024">
    <property type="entry name" value="ARM-type_fold"/>
</dbReference>
<accession>A0AAD5VHF5</accession>
<dbReference type="PANTHER" id="PTHR13387:SF9">
    <property type="entry name" value="PROTEIN HGH1 HOMOLOG"/>
    <property type="match status" value="1"/>
</dbReference>
<evidence type="ECO:0000256" key="2">
    <source>
        <dbReference type="ARBA" id="ARBA00014076"/>
    </source>
</evidence>
<feature type="domain" description="Protein HGH1 C-terminal" evidence="5">
    <location>
        <begin position="348"/>
        <end position="401"/>
    </location>
</feature>
<dbReference type="Pfam" id="PF04063">
    <property type="entry name" value="DUF383"/>
    <property type="match status" value="1"/>
</dbReference>
<evidence type="ECO:0000259" key="4">
    <source>
        <dbReference type="Pfam" id="PF04063"/>
    </source>
</evidence>
<organism evidence="6 7">
    <name type="scientific">Meripilus lineatus</name>
    <dbReference type="NCBI Taxonomy" id="2056292"/>
    <lineage>
        <taxon>Eukaryota</taxon>
        <taxon>Fungi</taxon>
        <taxon>Dikarya</taxon>
        <taxon>Basidiomycota</taxon>
        <taxon>Agaricomycotina</taxon>
        <taxon>Agaricomycetes</taxon>
        <taxon>Polyporales</taxon>
        <taxon>Meripilaceae</taxon>
        <taxon>Meripilus</taxon>
    </lineage>
</organism>
<dbReference type="Pfam" id="PF04064">
    <property type="entry name" value="DUF384"/>
    <property type="match status" value="1"/>
</dbReference>
<protein>
    <recommendedName>
        <fullName evidence="2">Protein HGH1 homolog</fullName>
    </recommendedName>
</protein>
<gene>
    <name evidence="6" type="ORF">NLI96_g745</name>
</gene>
<comment type="caution">
    <text evidence="6">The sequence shown here is derived from an EMBL/GenBank/DDBJ whole genome shotgun (WGS) entry which is preliminary data.</text>
</comment>
<dbReference type="InterPro" id="IPR011989">
    <property type="entry name" value="ARM-like"/>
</dbReference>
<keyword evidence="7" id="KW-1185">Reference proteome</keyword>
<feature type="compositionally biased region" description="Acidic residues" evidence="3">
    <location>
        <begin position="422"/>
        <end position="433"/>
    </location>
</feature>
<evidence type="ECO:0000313" key="7">
    <source>
        <dbReference type="Proteomes" id="UP001212997"/>
    </source>
</evidence>
<name>A0AAD5VHF5_9APHY</name>
<dbReference type="SUPFAM" id="SSF48371">
    <property type="entry name" value="ARM repeat"/>
    <property type="match status" value="1"/>
</dbReference>
<dbReference type="Gene3D" id="1.25.10.10">
    <property type="entry name" value="Leucine-rich Repeat Variant"/>
    <property type="match status" value="1"/>
</dbReference>
<evidence type="ECO:0000256" key="3">
    <source>
        <dbReference type="SAM" id="MobiDB-lite"/>
    </source>
</evidence>
<evidence type="ECO:0000259" key="5">
    <source>
        <dbReference type="Pfam" id="PF04064"/>
    </source>
</evidence>
<evidence type="ECO:0000256" key="1">
    <source>
        <dbReference type="ARBA" id="ARBA00006712"/>
    </source>
</evidence>
<comment type="similarity">
    <text evidence="1">Belongs to the HGH1 family.</text>
</comment>
<reference evidence="6" key="1">
    <citation type="submission" date="2022-07" db="EMBL/GenBank/DDBJ databases">
        <title>Genome Sequence of Physisporinus lineatus.</title>
        <authorList>
            <person name="Buettner E."/>
        </authorList>
    </citation>
    <scope>NUCLEOTIDE SEQUENCE</scope>
    <source>
        <strain evidence="6">VT162</strain>
    </source>
</reference>
<dbReference type="EMBL" id="JANAWD010000013">
    <property type="protein sequence ID" value="KAJ3491389.1"/>
    <property type="molecule type" value="Genomic_DNA"/>
</dbReference>
<sequence length="433" mass="47990">MCSAECQRIPKLGETAEVMLRKGVLRMECQSSRGSYSKLYTNEPRSLYPRGREFMSENELRQLIPFLHDKNPQVRQIALANLLGHSNKESPHRAIFLDGLRSGGLQHAQDNDVLRSLKLLCRDQLATAHDAFRALINLSDNSLVITSLSDPLFLQFLVSYILNHSSTLADLASMLLSNISASATVCASLLSMTIPIVPDAQAPSGYYPPQSRSGTCLTPVPYPSDEPREVQVLPLLLDAFVQAAAPAESGDKTKQKRKGELHFISSVFANTSTAHRALLTPEDSRVSVPPSTVEAPGMDILPYVLLPLAGPEEFDLEDQELLPSALQFLPPTKTREPDPVLRLTHVETLLLLCTTFWGRDFLRKNGVYQIIRALHESETVDKISEHIERLVNFLKREEGPETTSDGIQITTSTNSPSNPANDSDDEDNRIEEI</sequence>
<feature type="compositionally biased region" description="Polar residues" evidence="3">
    <location>
        <begin position="401"/>
        <end position="421"/>
    </location>
</feature>
<dbReference type="InterPro" id="IPR007206">
    <property type="entry name" value="Protein_HGH1_C"/>
</dbReference>